<protein>
    <submittedName>
        <fullName evidence="2">Uncharacterized protein</fullName>
    </submittedName>
</protein>
<name>A0AAD6PAW0_9ROSI</name>
<organism evidence="2 3">
    <name type="scientific">Salix udensis</name>
    <dbReference type="NCBI Taxonomy" id="889485"/>
    <lineage>
        <taxon>Eukaryota</taxon>
        <taxon>Viridiplantae</taxon>
        <taxon>Streptophyta</taxon>
        <taxon>Embryophyta</taxon>
        <taxon>Tracheophyta</taxon>
        <taxon>Spermatophyta</taxon>
        <taxon>Magnoliopsida</taxon>
        <taxon>eudicotyledons</taxon>
        <taxon>Gunneridae</taxon>
        <taxon>Pentapetalae</taxon>
        <taxon>rosids</taxon>
        <taxon>fabids</taxon>
        <taxon>Malpighiales</taxon>
        <taxon>Salicaceae</taxon>
        <taxon>Saliceae</taxon>
        <taxon>Salix</taxon>
    </lineage>
</organism>
<dbReference type="EMBL" id="JAPFFJ010000008">
    <property type="protein sequence ID" value="KAJ6421798.1"/>
    <property type="molecule type" value="Genomic_DNA"/>
</dbReference>
<feature type="region of interest" description="Disordered" evidence="1">
    <location>
        <begin position="82"/>
        <end position="106"/>
    </location>
</feature>
<evidence type="ECO:0000313" key="2">
    <source>
        <dbReference type="EMBL" id="KAJ6421798.1"/>
    </source>
</evidence>
<proteinExistence type="predicted"/>
<dbReference type="AlphaFoldDB" id="A0AAD6PAW0"/>
<dbReference type="Proteomes" id="UP001162972">
    <property type="component" value="Chromosome 17"/>
</dbReference>
<reference evidence="2 3" key="1">
    <citation type="journal article" date="2023" name="Int. J. Mol. Sci.">
        <title>De Novo Assembly and Annotation of 11 Diverse Shrub Willow (Salix) Genomes Reveals Novel Gene Organization in Sex-Linked Regions.</title>
        <authorList>
            <person name="Hyden B."/>
            <person name="Feng K."/>
            <person name="Yates T.B."/>
            <person name="Jawdy S."/>
            <person name="Cereghino C."/>
            <person name="Smart L.B."/>
            <person name="Muchero W."/>
        </authorList>
    </citation>
    <scope>NUCLEOTIDE SEQUENCE [LARGE SCALE GENOMIC DNA]</scope>
    <source>
        <tissue evidence="2">Shoot tip</tissue>
    </source>
</reference>
<evidence type="ECO:0000256" key="1">
    <source>
        <dbReference type="SAM" id="MobiDB-lite"/>
    </source>
</evidence>
<gene>
    <name evidence="2" type="ORF">OIU84_029068</name>
</gene>
<comment type="caution">
    <text evidence="2">The sequence shown here is derived from an EMBL/GenBank/DDBJ whole genome shotgun (WGS) entry which is preliminary data.</text>
</comment>
<evidence type="ECO:0000313" key="3">
    <source>
        <dbReference type="Proteomes" id="UP001162972"/>
    </source>
</evidence>
<accession>A0AAD6PAW0</accession>
<sequence>MNVSSLYRIPRGHRGPSGKAMICEVTDHSFFHWGRVHERQLQSVTHPPPTYSFRWHRRDPAKVRRHGSVAAAPHRRGLMNRSVASRARSEWAPVRRVSRRGGEERA</sequence>
<keyword evidence="3" id="KW-1185">Reference proteome</keyword>